<organism evidence="2 3">
    <name type="scientific">Nocardia vermiculata</name>
    <dbReference type="NCBI Taxonomy" id="257274"/>
    <lineage>
        <taxon>Bacteria</taxon>
        <taxon>Bacillati</taxon>
        <taxon>Actinomycetota</taxon>
        <taxon>Actinomycetes</taxon>
        <taxon>Mycobacteriales</taxon>
        <taxon>Nocardiaceae</taxon>
        <taxon>Nocardia</taxon>
    </lineage>
</organism>
<evidence type="ECO:0000259" key="1">
    <source>
        <dbReference type="Pfam" id="PF07883"/>
    </source>
</evidence>
<reference evidence="2 3" key="1">
    <citation type="submission" date="2020-04" db="EMBL/GenBank/DDBJ databases">
        <title>MicrobeNet Type strains.</title>
        <authorList>
            <person name="Nicholson A.C."/>
        </authorList>
    </citation>
    <scope>NUCLEOTIDE SEQUENCE [LARGE SCALE GENOMIC DNA]</scope>
    <source>
        <strain evidence="2 3">JCM 12354</strain>
    </source>
</reference>
<feature type="domain" description="Cupin type-2" evidence="1">
    <location>
        <begin position="36"/>
        <end position="91"/>
    </location>
</feature>
<dbReference type="Gene3D" id="2.60.120.10">
    <property type="entry name" value="Jelly Rolls"/>
    <property type="match status" value="1"/>
</dbReference>
<dbReference type="Pfam" id="PF07883">
    <property type="entry name" value="Cupin_2"/>
    <property type="match status" value="1"/>
</dbReference>
<dbReference type="Proteomes" id="UP000565711">
    <property type="component" value="Unassembled WGS sequence"/>
</dbReference>
<evidence type="ECO:0000313" key="3">
    <source>
        <dbReference type="Proteomes" id="UP000565711"/>
    </source>
</evidence>
<sequence>MSATLTFRDGRQVTRLSEGTDEHGAYLMLRHYLPTPSRQAGRHWHPTLTEQWTVRGGRLEFRIGDRDIVARQGDTAVAPAGTVHSFTSVEPDTVVDHEIRPPLRHWEMFRLWQALDAAGRTTGSGIPRNPLALALLWDYQDGYVAGPPALVQRALLGSLAAIARRLGYERRLLRKYGADGAAATTPR</sequence>
<dbReference type="EMBL" id="JAAXOP010000002">
    <property type="protein sequence ID" value="NKY49796.1"/>
    <property type="molecule type" value="Genomic_DNA"/>
</dbReference>
<comment type="caution">
    <text evidence="2">The sequence shown here is derived from an EMBL/GenBank/DDBJ whole genome shotgun (WGS) entry which is preliminary data.</text>
</comment>
<dbReference type="RefSeq" id="WP_067867391.1">
    <property type="nucleotide sequence ID" value="NZ_JAAXOP010000002.1"/>
</dbReference>
<protein>
    <submittedName>
        <fullName evidence="2">Cupin domain-containing protein</fullName>
    </submittedName>
</protein>
<dbReference type="InterPro" id="IPR011051">
    <property type="entry name" value="RmlC_Cupin_sf"/>
</dbReference>
<proteinExistence type="predicted"/>
<keyword evidence="3" id="KW-1185">Reference proteome</keyword>
<dbReference type="AlphaFoldDB" id="A0A846XRU5"/>
<dbReference type="SUPFAM" id="SSF51182">
    <property type="entry name" value="RmlC-like cupins"/>
    <property type="match status" value="1"/>
</dbReference>
<dbReference type="InterPro" id="IPR013096">
    <property type="entry name" value="Cupin_2"/>
</dbReference>
<name>A0A846XRU5_9NOCA</name>
<dbReference type="InterPro" id="IPR014710">
    <property type="entry name" value="RmlC-like_jellyroll"/>
</dbReference>
<evidence type="ECO:0000313" key="2">
    <source>
        <dbReference type="EMBL" id="NKY49796.1"/>
    </source>
</evidence>
<accession>A0A846XRU5</accession>
<gene>
    <name evidence="2" type="ORF">HGA08_06145</name>
</gene>